<proteinExistence type="predicted"/>
<protein>
    <submittedName>
        <fullName evidence="2">Uncharacterized protein</fullName>
    </submittedName>
</protein>
<feature type="compositionally biased region" description="Low complexity" evidence="1">
    <location>
        <begin position="190"/>
        <end position="210"/>
    </location>
</feature>
<gene>
    <name evidence="2" type="ORF">M436DRAFT_85137</name>
</gene>
<organism evidence="2 3">
    <name type="scientific">Aureobasidium namibiae CBS 147.97</name>
    <dbReference type="NCBI Taxonomy" id="1043004"/>
    <lineage>
        <taxon>Eukaryota</taxon>
        <taxon>Fungi</taxon>
        <taxon>Dikarya</taxon>
        <taxon>Ascomycota</taxon>
        <taxon>Pezizomycotina</taxon>
        <taxon>Dothideomycetes</taxon>
        <taxon>Dothideomycetidae</taxon>
        <taxon>Dothideales</taxon>
        <taxon>Saccotheciaceae</taxon>
        <taxon>Aureobasidium</taxon>
    </lineage>
</organism>
<accession>A0A074WIP4</accession>
<reference evidence="2 3" key="1">
    <citation type="journal article" date="2014" name="BMC Genomics">
        <title>Genome sequencing of four Aureobasidium pullulans varieties: biotechnological potential, stress tolerance, and description of new species.</title>
        <authorList>
            <person name="Gostin Ar C."/>
            <person name="Ohm R.A."/>
            <person name="Kogej T."/>
            <person name="Sonjak S."/>
            <person name="Turk M."/>
            <person name="Zajc J."/>
            <person name="Zalar P."/>
            <person name="Grube M."/>
            <person name="Sun H."/>
            <person name="Han J."/>
            <person name="Sharma A."/>
            <person name="Chiniquy J."/>
            <person name="Ngan C.Y."/>
            <person name="Lipzen A."/>
            <person name="Barry K."/>
            <person name="Grigoriev I.V."/>
            <person name="Gunde-Cimerman N."/>
        </authorList>
    </citation>
    <scope>NUCLEOTIDE SEQUENCE [LARGE SCALE GENOMIC DNA]</scope>
    <source>
        <strain evidence="2 3">CBS 147.97</strain>
    </source>
</reference>
<evidence type="ECO:0000313" key="2">
    <source>
        <dbReference type="EMBL" id="KEQ69662.1"/>
    </source>
</evidence>
<feature type="region of interest" description="Disordered" evidence="1">
    <location>
        <begin position="181"/>
        <end position="228"/>
    </location>
</feature>
<dbReference type="EMBL" id="KL584720">
    <property type="protein sequence ID" value="KEQ69662.1"/>
    <property type="molecule type" value="Genomic_DNA"/>
</dbReference>
<keyword evidence="3" id="KW-1185">Reference proteome</keyword>
<dbReference type="RefSeq" id="XP_013423969.1">
    <property type="nucleotide sequence ID" value="XM_013568515.1"/>
</dbReference>
<sequence length="274" mass="29905">MSHPAISVNIALEPAAATIGAPCSITLSVTLSHPTPITIHTWHTVFNYARSKVRRNFWCIDLSDNDKPVQLETVKCGMRSGYICRELGGLDDQYFVTLEPGKVVEFTAPFILAHRVDNRLVVGHRYRFGLSERECVQYWMHGTREEIMLPPGQHAPIENAGPAIMLDAGSPVEFEVLDPEPLEQEPQQVSTSTQSSSRSLNNTSSFSSSSVHGHALTDPGARDEKLNCTPSVFRNTHSATIKVSPKCPAAGHGAAMVSNGKALCSGTRKAENRK</sequence>
<dbReference type="AlphaFoldDB" id="A0A074WIP4"/>
<name>A0A074WIP4_9PEZI</name>
<dbReference type="HOGENOM" id="CLU_1015572_0_0_1"/>
<evidence type="ECO:0000313" key="3">
    <source>
        <dbReference type="Proteomes" id="UP000027730"/>
    </source>
</evidence>
<dbReference type="OrthoDB" id="5418036at2759"/>
<dbReference type="GeneID" id="25417485"/>
<evidence type="ECO:0000256" key="1">
    <source>
        <dbReference type="SAM" id="MobiDB-lite"/>
    </source>
</evidence>
<dbReference type="Proteomes" id="UP000027730">
    <property type="component" value="Unassembled WGS sequence"/>
</dbReference>